<keyword evidence="1" id="KW-0175">Coiled coil</keyword>
<dbReference type="Proteomes" id="UP000444980">
    <property type="component" value="Unassembled WGS sequence"/>
</dbReference>
<dbReference type="InterPro" id="IPR002514">
    <property type="entry name" value="Transposase_8"/>
</dbReference>
<dbReference type="GO" id="GO:0006313">
    <property type="term" value="P:DNA transposition"/>
    <property type="evidence" value="ECO:0007669"/>
    <property type="project" value="InterPro"/>
</dbReference>
<dbReference type="InterPro" id="IPR009057">
    <property type="entry name" value="Homeodomain-like_sf"/>
</dbReference>
<gene>
    <name evidence="2" type="ORF">nbrc107697_06400</name>
    <name evidence="3" type="ORF">nbrc107697_29110</name>
    <name evidence="4" type="ORF">nbrc107697_29140</name>
</gene>
<comment type="caution">
    <text evidence="4">The sequence shown here is derived from an EMBL/GenBank/DDBJ whole genome shotgun (WGS) entry which is preliminary data.</text>
</comment>
<dbReference type="GO" id="GO:0004803">
    <property type="term" value="F:transposase activity"/>
    <property type="evidence" value="ECO:0007669"/>
    <property type="project" value="InterPro"/>
</dbReference>
<feature type="coiled-coil region" evidence="1">
    <location>
        <begin position="42"/>
        <end position="84"/>
    </location>
</feature>
<protein>
    <submittedName>
        <fullName evidence="4">Transposase</fullName>
    </submittedName>
</protein>
<dbReference type="AlphaFoldDB" id="A0A7I9V0H2"/>
<dbReference type="Gene3D" id="1.10.10.60">
    <property type="entry name" value="Homeodomain-like"/>
    <property type="match status" value="1"/>
</dbReference>
<evidence type="ECO:0000313" key="2">
    <source>
        <dbReference type="EMBL" id="GED96601.1"/>
    </source>
</evidence>
<name>A0A7I9V0H2_9ACTN</name>
<dbReference type="EMBL" id="BJOU01000001">
    <property type="protein sequence ID" value="GED96601.1"/>
    <property type="molecule type" value="Genomic_DNA"/>
</dbReference>
<organism evidence="4 5">
    <name type="scientific">Gordonia crocea</name>
    <dbReference type="NCBI Taxonomy" id="589162"/>
    <lineage>
        <taxon>Bacteria</taxon>
        <taxon>Bacillati</taxon>
        <taxon>Actinomycetota</taxon>
        <taxon>Actinomycetes</taxon>
        <taxon>Mycobacteriales</taxon>
        <taxon>Gordoniaceae</taxon>
        <taxon>Gordonia</taxon>
    </lineage>
</organism>
<keyword evidence="5" id="KW-1185">Reference proteome</keyword>
<dbReference type="GO" id="GO:0003677">
    <property type="term" value="F:DNA binding"/>
    <property type="evidence" value="ECO:0007669"/>
    <property type="project" value="InterPro"/>
</dbReference>
<dbReference type="RefSeq" id="WP_161926047.1">
    <property type="nucleotide sequence ID" value="NZ_BJOU01000001.1"/>
</dbReference>
<evidence type="ECO:0000313" key="4">
    <source>
        <dbReference type="EMBL" id="GED98875.1"/>
    </source>
</evidence>
<accession>A0A7I9V0H2</accession>
<reference evidence="4" key="2">
    <citation type="journal article" date="2020" name="Int. J. Syst. Evol. Microbiol.">
        <title>Gordonia crocea sp. nov. and Gordonia spumicola sp. nov. isolated from sludge of a wastewater treatment plant.</title>
        <authorList>
            <person name="Tamura T."/>
            <person name="Saito S."/>
            <person name="Hamada M."/>
            <person name="Kang Y."/>
            <person name="Hoshino Y."/>
            <person name="Gonoi T."/>
            <person name="Mikami Y."/>
            <person name="Yaguchi T."/>
        </authorList>
    </citation>
    <scope>NUCLEOTIDE SEQUENCE</scope>
    <source>
        <strain evidence="4">NBRC 107697</strain>
    </source>
</reference>
<evidence type="ECO:0000313" key="3">
    <source>
        <dbReference type="EMBL" id="GED98872.1"/>
    </source>
</evidence>
<dbReference type="Pfam" id="PF01527">
    <property type="entry name" value="HTH_Tnp_1"/>
    <property type="match status" value="1"/>
</dbReference>
<evidence type="ECO:0000256" key="1">
    <source>
        <dbReference type="SAM" id="Coils"/>
    </source>
</evidence>
<dbReference type="EMBL" id="BJOU01000011">
    <property type="protein sequence ID" value="GED98872.1"/>
    <property type="molecule type" value="Genomic_DNA"/>
</dbReference>
<dbReference type="OrthoDB" id="4426778at2"/>
<evidence type="ECO:0000313" key="5">
    <source>
        <dbReference type="Proteomes" id="UP000444980"/>
    </source>
</evidence>
<reference evidence="5" key="1">
    <citation type="submission" date="2019-06" db="EMBL/GenBank/DDBJ databases">
        <title>Gordonia isolated from sludge of a wastewater treatment plant.</title>
        <authorList>
            <person name="Tamura T."/>
            <person name="Aoyama K."/>
            <person name="Kang Y."/>
            <person name="Saito S."/>
            <person name="Akiyama N."/>
            <person name="Yazawa K."/>
            <person name="Gonoi T."/>
            <person name="Mikami Y."/>
        </authorList>
    </citation>
    <scope>NUCLEOTIDE SEQUENCE [LARGE SCALE GENOMIC DNA]</scope>
    <source>
        <strain evidence="5">NBRC 107697</strain>
    </source>
</reference>
<proteinExistence type="predicted"/>
<dbReference type="SUPFAM" id="SSF46689">
    <property type="entry name" value="Homeodomain-like"/>
    <property type="match status" value="1"/>
</dbReference>
<sequence>MPRKYSAEFKSSIALEVIEHSRPISAVAKENSVSEQSVSRWVQIYRKEHPELEDQLNESERDELIRLRRQNARLKEEVEILGKATAFFAKKSQP</sequence>
<dbReference type="EMBL" id="BJOU01000011">
    <property type="protein sequence ID" value="GED98875.1"/>
    <property type="molecule type" value="Genomic_DNA"/>
</dbReference>